<gene>
    <name evidence="1" type="ORF">JQV55_15370</name>
</gene>
<dbReference type="Proteomes" id="UP000732193">
    <property type="component" value="Unassembled WGS sequence"/>
</dbReference>
<dbReference type="EMBL" id="JAFBRM010000003">
    <property type="protein sequence ID" value="MBM1714950.1"/>
    <property type="molecule type" value="Genomic_DNA"/>
</dbReference>
<protein>
    <submittedName>
        <fullName evidence="1">DUF3307 domain-containing protein</fullName>
    </submittedName>
</protein>
<evidence type="ECO:0000313" key="2">
    <source>
        <dbReference type="Proteomes" id="UP000732193"/>
    </source>
</evidence>
<sequence length="129" mass="14756">MDTALNTALLLLVLLQAKHMFADFFLQTPRMLAARSTYVHFGRAEHAFLHAILSFVALKICGAPLGFSVVLCAVEWVAHYHIDWVKGYHSERKKHGPTDAAYWRAFGLDQLMHQLTYIGMIWAFARYAF</sequence>
<organism evidence="1 2">
    <name type="scientific">Sulfitobacter geojensis</name>
    <dbReference type="NCBI Taxonomy" id="1342299"/>
    <lineage>
        <taxon>Bacteria</taxon>
        <taxon>Pseudomonadati</taxon>
        <taxon>Pseudomonadota</taxon>
        <taxon>Alphaproteobacteria</taxon>
        <taxon>Rhodobacterales</taxon>
        <taxon>Roseobacteraceae</taxon>
        <taxon>Sulfitobacter</taxon>
    </lineage>
</organism>
<comment type="caution">
    <text evidence="1">The sequence shown here is derived from an EMBL/GenBank/DDBJ whole genome shotgun (WGS) entry which is preliminary data.</text>
</comment>
<keyword evidence="2" id="KW-1185">Reference proteome</keyword>
<evidence type="ECO:0000313" key="1">
    <source>
        <dbReference type="EMBL" id="MBM1714950.1"/>
    </source>
</evidence>
<dbReference type="InterPro" id="IPR021737">
    <property type="entry name" value="Phage_phiKZ_Orf197"/>
</dbReference>
<reference evidence="1 2" key="1">
    <citation type="submission" date="2021-01" db="EMBL/GenBank/DDBJ databases">
        <title>Diatom-associated Roseobacters Show Island Model of Population Structure.</title>
        <authorList>
            <person name="Qu L."/>
            <person name="Feng X."/>
            <person name="Chen Y."/>
            <person name="Li L."/>
            <person name="Wang X."/>
            <person name="Hu Z."/>
            <person name="Wang H."/>
            <person name="Luo H."/>
        </authorList>
    </citation>
    <scope>NUCLEOTIDE SEQUENCE [LARGE SCALE GENOMIC DNA]</scope>
    <source>
        <strain evidence="1 2">TR60-84</strain>
    </source>
</reference>
<dbReference type="Pfam" id="PF11750">
    <property type="entry name" value="DUF3307"/>
    <property type="match status" value="1"/>
</dbReference>
<dbReference type="RefSeq" id="WP_203242857.1">
    <property type="nucleotide sequence ID" value="NZ_JAFBRH010000003.1"/>
</dbReference>
<proteinExistence type="predicted"/>
<accession>A0AAE2W0F9</accession>
<name>A0AAE2W0F9_9RHOB</name>
<dbReference type="AlphaFoldDB" id="A0AAE2W0F9"/>